<evidence type="ECO:0000256" key="8">
    <source>
        <dbReference type="ARBA" id="ARBA00023170"/>
    </source>
</evidence>
<evidence type="ECO:0000256" key="1">
    <source>
        <dbReference type="ARBA" id="ARBA00004651"/>
    </source>
</evidence>
<dbReference type="GO" id="GO:0004984">
    <property type="term" value="F:olfactory receptor activity"/>
    <property type="evidence" value="ECO:0007669"/>
    <property type="project" value="InterPro"/>
</dbReference>
<evidence type="ECO:0000256" key="9">
    <source>
        <dbReference type="ARBA" id="ARBA00023224"/>
    </source>
</evidence>
<dbReference type="Pfam" id="PF02949">
    <property type="entry name" value="7tm_6"/>
    <property type="match status" value="1"/>
</dbReference>
<organism evidence="11">
    <name type="scientific">Holotrichia parallela</name>
    <name type="common">Dark black chafer beetle</name>
    <name type="synonym">Pedinotrichia parallela</name>
    <dbReference type="NCBI Taxonomy" id="93412"/>
    <lineage>
        <taxon>Eukaryota</taxon>
        <taxon>Metazoa</taxon>
        <taxon>Ecdysozoa</taxon>
        <taxon>Arthropoda</taxon>
        <taxon>Hexapoda</taxon>
        <taxon>Insecta</taxon>
        <taxon>Pterygota</taxon>
        <taxon>Neoptera</taxon>
        <taxon>Endopterygota</taxon>
        <taxon>Coleoptera</taxon>
        <taxon>Polyphaga</taxon>
        <taxon>Scarabaeiformia</taxon>
        <taxon>Scarabaeidae</taxon>
        <taxon>Melolonthinae</taxon>
        <taxon>Holotrichia</taxon>
    </lineage>
</organism>
<keyword evidence="3 10" id="KW-0716">Sensory transduction</keyword>
<dbReference type="AlphaFoldDB" id="A0AA49X758"/>
<feature type="transmembrane region" description="Helical" evidence="10">
    <location>
        <begin position="28"/>
        <end position="50"/>
    </location>
</feature>
<comment type="similarity">
    <text evidence="10">Belongs to the insect chemoreceptor superfamily. Heteromeric odorant receptor channel (TC 1.A.69) family.</text>
</comment>
<comment type="caution">
    <text evidence="10">Lacks conserved residue(s) required for the propagation of feature annotation.</text>
</comment>
<reference evidence="11" key="1">
    <citation type="submission" date="2023-05" db="EMBL/GenBank/DDBJ databases">
        <authorList>
            <person name="Dong H."/>
            <person name="Yin J."/>
            <person name="Li K."/>
            <person name="Qu Y."/>
        </authorList>
    </citation>
    <scope>NUCLEOTIDE SEQUENCE</scope>
    <source>
        <tissue evidence="11">Antenna</tissue>
    </source>
</reference>
<evidence type="ECO:0000256" key="2">
    <source>
        <dbReference type="ARBA" id="ARBA00022475"/>
    </source>
</evidence>
<keyword evidence="8 10" id="KW-0675">Receptor</keyword>
<evidence type="ECO:0000256" key="7">
    <source>
        <dbReference type="ARBA" id="ARBA00023136"/>
    </source>
</evidence>
<dbReference type="EMBL" id="OR059189">
    <property type="protein sequence ID" value="WLK66399.1"/>
    <property type="molecule type" value="mRNA"/>
</dbReference>
<dbReference type="InterPro" id="IPR004117">
    <property type="entry name" value="7tm6_olfct_rcpt"/>
</dbReference>
<keyword evidence="6 10" id="KW-1133">Transmembrane helix</keyword>
<feature type="transmembrane region" description="Helical" evidence="10">
    <location>
        <begin position="186"/>
        <end position="211"/>
    </location>
</feature>
<accession>A0AA49X758</accession>
<evidence type="ECO:0000256" key="3">
    <source>
        <dbReference type="ARBA" id="ARBA00022606"/>
    </source>
</evidence>
<evidence type="ECO:0000256" key="6">
    <source>
        <dbReference type="ARBA" id="ARBA00022989"/>
    </source>
</evidence>
<keyword evidence="5 10" id="KW-0552">Olfaction</keyword>
<dbReference type="GO" id="GO:0007165">
    <property type="term" value="P:signal transduction"/>
    <property type="evidence" value="ECO:0007669"/>
    <property type="project" value="UniProtKB-KW"/>
</dbReference>
<proteinExistence type="evidence at transcript level"/>
<keyword evidence="2" id="KW-1003">Cell membrane</keyword>
<keyword evidence="7 10" id="KW-0472">Membrane</keyword>
<keyword evidence="9 10" id="KW-0807">Transducer</keyword>
<comment type="subcellular location">
    <subcellularLocation>
        <location evidence="1 10">Cell membrane</location>
        <topology evidence="1 10">Multi-pass membrane protein</topology>
    </subcellularLocation>
</comment>
<evidence type="ECO:0000256" key="5">
    <source>
        <dbReference type="ARBA" id="ARBA00022725"/>
    </source>
</evidence>
<dbReference type="GO" id="GO:0005549">
    <property type="term" value="F:odorant binding"/>
    <property type="evidence" value="ECO:0007669"/>
    <property type="project" value="InterPro"/>
</dbReference>
<feature type="transmembrane region" description="Helical" evidence="10">
    <location>
        <begin position="122"/>
        <end position="140"/>
    </location>
</feature>
<dbReference type="PANTHER" id="PTHR21137:SF35">
    <property type="entry name" value="ODORANT RECEPTOR 19A-RELATED"/>
    <property type="match status" value="1"/>
</dbReference>
<feature type="transmembrane region" description="Helical" evidence="10">
    <location>
        <begin position="260"/>
        <end position="281"/>
    </location>
</feature>
<evidence type="ECO:0000256" key="10">
    <source>
        <dbReference type="RuleBase" id="RU351113"/>
    </source>
</evidence>
<protein>
    <recommendedName>
        <fullName evidence="10">Odorant receptor</fullName>
    </recommendedName>
</protein>
<dbReference type="PANTHER" id="PTHR21137">
    <property type="entry name" value="ODORANT RECEPTOR"/>
    <property type="match status" value="1"/>
</dbReference>
<evidence type="ECO:0000256" key="4">
    <source>
        <dbReference type="ARBA" id="ARBA00022692"/>
    </source>
</evidence>
<sequence length="385" mass="44713">MKNKEMNILRVSFRVLSFFRIFPKSEKLSLYDCLQQVFIFFNALMIGSVLHFYHNLRMDTISIDEGVEDFILILANVGFSLGISYFKYNHKNIRLLMDDLKTFDEFGFPPGTRSLSRKINHLTIGFTILGMVLYLQHFFYKVFYEESCAELNIKYDKNDICGLSSRFWLPFEISFSIKLFVQILDFFYVLWVGITCVLIGFVVGCAELIIIRVLHLKMMLKDALSSVNRANSKNLLITCIKYHSHIISLTHRYNECFGKFVMLFLMQTGPTIAVASFSIIIEPKISVMLHLSGWVVTLFTFCVSGQRLIDESSLISQTIYDTEWYELDISLRKHVILTLLQSQRPLRAKMWMISEASYMTFAKVIKMSYSIITLLNGTLTRKNDP</sequence>
<name>A0AA49X758_HOLPA</name>
<keyword evidence="4 10" id="KW-0812">Transmembrane</keyword>
<feature type="transmembrane region" description="Helical" evidence="10">
    <location>
        <begin position="70"/>
        <end position="88"/>
    </location>
</feature>
<dbReference type="GO" id="GO:0005886">
    <property type="term" value="C:plasma membrane"/>
    <property type="evidence" value="ECO:0007669"/>
    <property type="project" value="UniProtKB-SubCell"/>
</dbReference>
<evidence type="ECO:0000313" key="11">
    <source>
        <dbReference type="EMBL" id="WLK66399.1"/>
    </source>
</evidence>